<dbReference type="EMBL" id="DXHS01000118">
    <property type="protein sequence ID" value="HIW03038.1"/>
    <property type="molecule type" value="Genomic_DNA"/>
</dbReference>
<dbReference type="Proteomes" id="UP000823990">
    <property type="component" value="Unassembled WGS sequence"/>
</dbReference>
<evidence type="ECO:0000256" key="1">
    <source>
        <dbReference type="ARBA" id="ARBA00001947"/>
    </source>
</evidence>
<organism evidence="9 10">
    <name type="scientific">Candidatus Protoclostridium stercorigallinarum</name>
    <dbReference type="NCBI Taxonomy" id="2838741"/>
    <lineage>
        <taxon>Bacteria</taxon>
        <taxon>Bacillati</taxon>
        <taxon>Bacillota</taxon>
        <taxon>Clostridia</taxon>
        <taxon>Candidatus Protoclostridium</taxon>
    </lineage>
</organism>
<evidence type="ECO:0000259" key="8">
    <source>
        <dbReference type="PROSITE" id="PS52035"/>
    </source>
</evidence>
<evidence type="ECO:0000256" key="5">
    <source>
        <dbReference type="ARBA" id="ARBA00022833"/>
    </source>
</evidence>
<evidence type="ECO:0000313" key="9">
    <source>
        <dbReference type="EMBL" id="HIW03038.1"/>
    </source>
</evidence>
<dbReference type="PANTHER" id="PTHR11705:SF143">
    <property type="entry name" value="SLL0236 PROTEIN"/>
    <property type="match status" value="1"/>
</dbReference>
<evidence type="ECO:0000256" key="3">
    <source>
        <dbReference type="ARBA" id="ARBA00022670"/>
    </source>
</evidence>
<comment type="cofactor">
    <cofactor evidence="1">
        <name>Zn(2+)</name>
        <dbReference type="ChEBI" id="CHEBI:29105"/>
    </cofactor>
</comment>
<keyword evidence="6" id="KW-0482">Metalloprotease</keyword>
<evidence type="ECO:0000256" key="4">
    <source>
        <dbReference type="ARBA" id="ARBA00022801"/>
    </source>
</evidence>
<evidence type="ECO:0000256" key="2">
    <source>
        <dbReference type="ARBA" id="ARBA00005988"/>
    </source>
</evidence>
<dbReference type="SUPFAM" id="SSF53187">
    <property type="entry name" value="Zn-dependent exopeptidases"/>
    <property type="match status" value="1"/>
</dbReference>
<dbReference type="GO" id="GO:0005615">
    <property type="term" value="C:extracellular space"/>
    <property type="evidence" value="ECO:0007669"/>
    <property type="project" value="TreeGrafter"/>
</dbReference>
<dbReference type="SMART" id="SM00631">
    <property type="entry name" value="Zn_pept"/>
    <property type="match status" value="1"/>
</dbReference>
<dbReference type="Pfam" id="PF00246">
    <property type="entry name" value="Peptidase_M14"/>
    <property type="match status" value="1"/>
</dbReference>
<dbReference type="PROSITE" id="PS52035">
    <property type="entry name" value="PEPTIDASE_M14"/>
    <property type="match status" value="1"/>
</dbReference>
<comment type="similarity">
    <text evidence="2 7">Belongs to the peptidase M14 family.</text>
</comment>
<reference evidence="9" key="1">
    <citation type="journal article" date="2021" name="PeerJ">
        <title>Extensive microbial diversity within the chicken gut microbiome revealed by metagenomics and culture.</title>
        <authorList>
            <person name="Gilroy R."/>
            <person name="Ravi A."/>
            <person name="Getino M."/>
            <person name="Pursley I."/>
            <person name="Horton D.L."/>
            <person name="Alikhan N.F."/>
            <person name="Baker D."/>
            <person name="Gharbi K."/>
            <person name="Hall N."/>
            <person name="Watson M."/>
            <person name="Adriaenssens E.M."/>
            <person name="Foster-Nyarko E."/>
            <person name="Jarju S."/>
            <person name="Secka A."/>
            <person name="Antonio M."/>
            <person name="Oren A."/>
            <person name="Chaudhuri R.R."/>
            <person name="La Ragione R."/>
            <person name="Hildebrand F."/>
            <person name="Pallen M.J."/>
        </authorList>
    </citation>
    <scope>NUCLEOTIDE SEQUENCE</scope>
    <source>
        <strain evidence="9">12435</strain>
    </source>
</reference>
<dbReference type="AlphaFoldDB" id="A0A9D1Q186"/>
<comment type="caution">
    <text evidence="9">The sequence shown here is derived from an EMBL/GenBank/DDBJ whole genome shotgun (WGS) entry which is preliminary data.</text>
</comment>
<evidence type="ECO:0000256" key="7">
    <source>
        <dbReference type="PROSITE-ProRule" id="PRU01379"/>
    </source>
</evidence>
<dbReference type="GO" id="GO:0004181">
    <property type="term" value="F:metallocarboxypeptidase activity"/>
    <property type="evidence" value="ECO:0007669"/>
    <property type="project" value="InterPro"/>
</dbReference>
<keyword evidence="4" id="KW-0378">Hydrolase</keyword>
<proteinExistence type="inferred from homology"/>
<protein>
    <recommendedName>
        <fullName evidence="8">Peptidase M14 domain-containing protein</fullName>
    </recommendedName>
</protein>
<evidence type="ECO:0000256" key="6">
    <source>
        <dbReference type="ARBA" id="ARBA00023049"/>
    </source>
</evidence>
<dbReference type="InterPro" id="IPR000834">
    <property type="entry name" value="Peptidase_M14"/>
</dbReference>
<keyword evidence="5" id="KW-0862">Zinc</keyword>
<name>A0A9D1Q186_9FIRM</name>
<dbReference type="Gene3D" id="3.40.630.10">
    <property type="entry name" value="Zn peptidases"/>
    <property type="match status" value="1"/>
</dbReference>
<sequence length="280" mass="30724">MYVYDDLRRDCCRLCRKGAVCGTIGRSLFGAHIVCFHLGPKDGAQMIVQGGMHAREWVTSLLVVRQAETLLREKLPIGIFFIPMTNPDGAELAQRGCERFPNAAELLRMNGSRDFRLWKANGRGVDINCNFDARWGRGKGNVPYPAPASCVGARPESEPETAALASFTRRLRPVITVSYHALGREIYYEFGQRGAALGRDRALAEAAGKFLGYRVVSGDLGSAGGYKDWCVSRLGITALTVEIIGEDKRHPLREEDLAGEEKNIMLPLLLAELVRGADGG</sequence>
<dbReference type="PANTHER" id="PTHR11705">
    <property type="entry name" value="PROTEASE FAMILY M14 CARBOXYPEPTIDASE A,B"/>
    <property type="match status" value="1"/>
</dbReference>
<gene>
    <name evidence="9" type="ORF">H9892_06835</name>
</gene>
<evidence type="ECO:0000313" key="10">
    <source>
        <dbReference type="Proteomes" id="UP000823990"/>
    </source>
</evidence>
<dbReference type="GO" id="GO:0006508">
    <property type="term" value="P:proteolysis"/>
    <property type="evidence" value="ECO:0007669"/>
    <property type="project" value="UniProtKB-KW"/>
</dbReference>
<keyword evidence="3" id="KW-0645">Protease</keyword>
<dbReference type="GO" id="GO:0008270">
    <property type="term" value="F:zinc ion binding"/>
    <property type="evidence" value="ECO:0007669"/>
    <property type="project" value="InterPro"/>
</dbReference>
<accession>A0A9D1Q186</accession>
<feature type="domain" description="Peptidase M14" evidence="8">
    <location>
        <begin position="1"/>
        <end position="274"/>
    </location>
</feature>
<feature type="active site" description="Proton donor/acceptor" evidence="7">
    <location>
        <position position="242"/>
    </location>
</feature>
<reference evidence="9" key="2">
    <citation type="submission" date="2021-04" db="EMBL/GenBank/DDBJ databases">
        <authorList>
            <person name="Gilroy R."/>
        </authorList>
    </citation>
    <scope>NUCLEOTIDE SEQUENCE</scope>
    <source>
        <strain evidence="9">12435</strain>
    </source>
</reference>